<evidence type="ECO:0000313" key="1">
    <source>
        <dbReference type="EMBL" id="GGL52785.1"/>
    </source>
</evidence>
<proteinExistence type="predicted"/>
<dbReference type="SUPFAM" id="SSF53335">
    <property type="entry name" value="S-adenosyl-L-methionine-dependent methyltransferases"/>
    <property type="match status" value="1"/>
</dbReference>
<comment type="caution">
    <text evidence="1">The sequence shown here is derived from an EMBL/GenBank/DDBJ whole genome shotgun (WGS) entry which is preliminary data.</text>
</comment>
<protein>
    <submittedName>
        <fullName evidence="1">Methylase</fullName>
    </submittedName>
</protein>
<dbReference type="Gene3D" id="3.40.50.150">
    <property type="entry name" value="Vaccinia Virus protein VP39"/>
    <property type="match status" value="1"/>
</dbReference>
<reference evidence="1" key="2">
    <citation type="submission" date="2020-09" db="EMBL/GenBank/DDBJ databases">
        <authorList>
            <person name="Sun Q."/>
            <person name="Zhou Y."/>
        </authorList>
    </citation>
    <scope>NUCLEOTIDE SEQUENCE</scope>
    <source>
        <strain evidence="1">CGMCC 4.7306</strain>
    </source>
</reference>
<evidence type="ECO:0000313" key="2">
    <source>
        <dbReference type="Proteomes" id="UP000613840"/>
    </source>
</evidence>
<dbReference type="InterPro" id="IPR029063">
    <property type="entry name" value="SAM-dependent_MTases_sf"/>
</dbReference>
<dbReference type="GO" id="GO:0008168">
    <property type="term" value="F:methyltransferase activity"/>
    <property type="evidence" value="ECO:0007669"/>
    <property type="project" value="UniProtKB-KW"/>
</dbReference>
<keyword evidence="2" id="KW-1185">Reference proteome</keyword>
<sequence>MAEDRVVARLRSAGCVFAEDEAALLIKETAGPDDLERAIRRRVAGEPLEQILGWAGFCGLRLAVAPGVFVPRTRTGLLVAEAVRRCSPGDIVVDLCSGIGAVAAAVCARVGGLQAYATELDPIAADCARRNLGDRAGVLEGDLFCPLPDDLRGRVRVITANAPYVPTAEIAFMPTEARDHEDPVTLDGGPDGLDVHRRIIAEAPSWLASGGALLIETGREQVETDLVLLAAAGLAPSVITDDDIDGTVVFGRNAKNVVADRGSVPTEA</sequence>
<dbReference type="Gene3D" id="1.10.8.10">
    <property type="entry name" value="DNA helicase RuvA subunit, C-terminal domain"/>
    <property type="match status" value="1"/>
</dbReference>
<dbReference type="NCBIfam" id="TIGR03704">
    <property type="entry name" value="PrmC_rel_meth"/>
    <property type="match status" value="1"/>
</dbReference>
<organism evidence="1 2">
    <name type="scientific">Microlunatus endophyticus</name>
    <dbReference type="NCBI Taxonomy" id="1716077"/>
    <lineage>
        <taxon>Bacteria</taxon>
        <taxon>Bacillati</taxon>
        <taxon>Actinomycetota</taxon>
        <taxon>Actinomycetes</taxon>
        <taxon>Propionibacteriales</taxon>
        <taxon>Propionibacteriaceae</taxon>
        <taxon>Microlunatus</taxon>
    </lineage>
</organism>
<dbReference type="PANTHER" id="PTHR18895:SF74">
    <property type="entry name" value="MTRF1L RELEASE FACTOR GLUTAMINE METHYLTRANSFERASE"/>
    <property type="match status" value="1"/>
</dbReference>
<gene>
    <name evidence="1" type="ORF">GCM10011575_08970</name>
</gene>
<dbReference type="InterPro" id="IPR022446">
    <property type="entry name" value="MeTrfrase_put"/>
</dbReference>
<dbReference type="EMBL" id="BMMZ01000002">
    <property type="protein sequence ID" value="GGL52785.1"/>
    <property type="molecule type" value="Genomic_DNA"/>
</dbReference>
<dbReference type="RefSeq" id="WP_188893985.1">
    <property type="nucleotide sequence ID" value="NZ_BMMZ01000002.1"/>
</dbReference>
<accession>A0A917S1U1</accession>
<keyword evidence="1" id="KW-0808">Transferase</keyword>
<keyword evidence="1" id="KW-0489">Methyltransferase</keyword>
<name>A0A917S1U1_9ACTN</name>
<dbReference type="Proteomes" id="UP000613840">
    <property type="component" value="Unassembled WGS sequence"/>
</dbReference>
<dbReference type="InterPro" id="IPR050320">
    <property type="entry name" value="N5-glutamine_MTase"/>
</dbReference>
<dbReference type="AlphaFoldDB" id="A0A917S1U1"/>
<dbReference type="GO" id="GO:0032259">
    <property type="term" value="P:methylation"/>
    <property type="evidence" value="ECO:0007669"/>
    <property type="project" value="UniProtKB-KW"/>
</dbReference>
<dbReference type="PANTHER" id="PTHR18895">
    <property type="entry name" value="HEMK METHYLTRANSFERASE"/>
    <property type="match status" value="1"/>
</dbReference>
<reference evidence="1" key="1">
    <citation type="journal article" date="2014" name="Int. J. Syst. Evol. Microbiol.">
        <title>Complete genome sequence of Corynebacterium casei LMG S-19264T (=DSM 44701T), isolated from a smear-ripened cheese.</title>
        <authorList>
            <consortium name="US DOE Joint Genome Institute (JGI-PGF)"/>
            <person name="Walter F."/>
            <person name="Albersmeier A."/>
            <person name="Kalinowski J."/>
            <person name="Ruckert C."/>
        </authorList>
    </citation>
    <scope>NUCLEOTIDE SEQUENCE</scope>
    <source>
        <strain evidence="1">CGMCC 4.7306</strain>
    </source>
</reference>